<keyword evidence="2" id="KW-0732">Signal</keyword>
<feature type="compositionally biased region" description="Low complexity" evidence="1">
    <location>
        <begin position="41"/>
        <end position="51"/>
    </location>
</feature>
<feature type="compositionally biased region" description="Low complexity" evidence="1">
    <location>
        <begin position="138"/>
        <end position="147"/>
    </location>
</feature>
<organism evidence="3 4">
    <name type="scientific">Cupriavidus pinatubonensis</name>
    <dbReference type="NCBI Taxonomy" id="248026"/>
    <lineage>
        <taxon>Bacteria</taxon>
        <taxon>Pseudomonadati</taxon>
        <taxon>Pseudomonadota</taxon>
        <taxon>Betaproteobacteria</taxon>
        <taxon>Burkholderiales</taxon>
        <taxon>Burkholderiaceae</taxon>
        <taxon>Cupriavidus</taxon>
    </lineage>
</organism>
<accession>A0ABN7ZJH9</accession>
<dbReference type="EMBL" id="CAJZAF010000046">
    <property type="protein sequence ID" value="CAG9185944.1"/>
    <property type="molecule type" value="Genomic_DNA"/>
</dbReference>
<feature type="chain" id="PRO_5047083288" evidence="2">
    <location>
        <begin position="22"/>
        <end position="177"/>
    </location>
</feature>
<dbReference type="Proteomes" id="UP000701702">
    <property type="component" value="Unassembled WGS sequence"/>
</dbReference>
<name>A0ABN7ZJH9_9BURK</name>
<protein>
    <submittedName>
        <fullName evidence="3">Uncharacterized protein</fullName>
    </submittedName>
</protein>
<evidence type="ECO:0000256" key="2">
    <source>
        <dbReference type="SAM" id="SignalP"/>
    </source>
</evidence>
<reference evidence="3 4" key="1">
    <citation type="submission" date="2021-08" db="EMBL/GenBank/DDBJ databases">
        <authorList>
            <person name="Peeters C."/>
        </authorList>
    </citation>
    <scope>NUCLEOTIDE SEQUENCE [LARGE SCALE GENOMIC DNA]</scope>
    <source>
        <strain evidence="3 4">LMG 23994</strain>
    </source>
</reference>
<feature type="region of interest" description="Disordered" evidence="1">
    <location>
        <begin position="138"/>
        <end position="177"/>
    </location>
</feature>
<feature type="compositionally biased region" description="Pro residues" evidence="1">
    <location>
        <begin position="161"/>
        <end position="177"/>
    </location>
</feature>
<feature type="signal peptide" evidence="2">
    <location>
        <begin position="1"/>
        <end position="21"/>
    </location>
</feature>
<sequence length="177" mass="18360">MKCFFFATCVAALALSGSAIAAESTTKSAPPTKTTSKKSATKTTKAPAAPAGEKWQCEMGNVMYLSGNLQVDQVIGLRFQGKNYRLPREATTTGADRYADPRSGMVLVVIPSKAMLLNSKGGHRLADECQTAAMLAGAAAPTQAGGLRSAPSTGLLGPSTPAEPQPQPQPQPQSQPQ</sequence>
<feature type="compositionally biased region" description="Low complexity" evidence="1">
    <location>
        <begin position="24"/>
        <end position="34"/>
    </location>
</feature>
<keyword evidence="4" id="KW-1185">Reference proteome</keyword>
<comment type="caution">
    <text evidence="3">The sequence shown here is derived from an EMBL/GenBank/DDBJ whole genome shotgun (WGS) entry which is preliminary data.</text>
</comment>
<evidence type="ECO:0000313" key="3">
    <source>
        <dbReference type="EMBL" id="CAG9185944.1"/>
    </source>
</evidence>
<feature type="region of interest" description="Disordered" evidence="1">
    <location>
        <begin position="24"/>
        <end position="51"/>
    </location>
</feature>
<proteinExistence type="predicted"/>
<evidence type="ECO:0000256" key="1">
    <source>
        <dbReference type="SAM" id="MobiDB-lite"/>
    </source>
</evidence>
<evidence type="ECO:0000313" key="4">
    <source>
        <dbReference type="Proteomes" id="UP000701702"/>
    </source>
</evidence>
<gene>
    <name evidence="3" type="ORF">LMG23994_05983</name>
</gene>